<evidence type="ECO:0000313" key="3">
    <source>
        <dbReference type="Proteomes" id="UP000266841"/>
    </source>
</evidence>
<gene>
    <name evidence="2" type="ORF">THAOC_13019</name>
</gene>
<feature type="region of interest" description="Disordered" evidence="1">
    <location>
        <begin position="76"/>
        <end position="99"/>
    </location>
</feature>
<name>K0T6L1_THAOC</name>
<reference evidence="2 3" key="1">
    <citation type="journal article" date="2012" name="Genome Biol.">
        <title>Genome and low-iron response of an oceanic diatom adapted to chronic iron limitation.</title>
        <authorList>
            <person name="Lommer M."/>
            <person name="Specht M."/>
            <person name="Roy A.S."/>
            <person name="Kraemer L."/>
            <person name="Andreson R."/>
            <person name="Gutowska M.A."/>
            <person name="Wolf J."/>
            <person name="Bergner S.V."/>
            <person name="Schilhabel M.B."/>
            <person name="Klostermeier U.C."/>
            <person name="Beiko R.G."/>
            <person name="Rosenstiel P."/>
            <person name="Hippler M."/>
            <person name="Laroche J."/>
        </authorList>
    </citation>
    <scope>NUCLEOTIDE SEQUENCE [LARGE SCALE GENOMIC DNA]</scope>
    <source>
        <strain evidence="2 3">CCMP1005</strain>
    </source>
</reference>
<organism evidence="2 3">
    <name type="scientific">Thalassiosira oceanica</name>
    <name type="common">Marine diatom</name>
    <dbReference type="NCBI Taxonomy" id="159749"/>
    <lineage>
        <taxon>Eukaryota</taxon>
        <taxon>Sar</taxon>
        <taxon>Stramenopiles</taxon>
        <taxon>Ochrophyta</taxon>
        <taxon>Bacillariophyta</taxon>
        <taxon>Coscinodiscophyceae</taxon>
        <taxon>Thalassiosirophycidae</taxon>
        <taxon>Thalassiosirales</taxon>
        <taxon>Thalassiosiraceae</taxon>
        <taxon>Thalassiosira</taxon>
    </lineage>
</organism>
<sequence>PRAVFGLSSGRRRGLSCPAECHLHADGSIGSVRGGLRQPQTTIDASSVVNLSAAPMCSRSRRERFFLSDLSLSPSLTSPETEYRGFERPPPLGEGVGPGGGAARYAMMSSVETAATGFNDLDGRSLY</sequence>
<feature type="non-terminal residue" evidence="2">
    <location>
        <position position="1"/>
    </location>
</feature>
<protein>
    <submittedName>
        <fullName evidence="2">Uncharacterized protein</fullName>
    </submittedName>
</protein>
<dbReference type="EMBL" id="AGNL01015287">
    <property type="protein sequence ID" value="EJK66077.1"/>
    <property type="molecule type" value="Genomic_DNA"/>
</dbReference>
<keyword evidence="3" id="KW-1185">Reference proteome</keyword>
<dbReference type="AlphaFoldDB" id="K0T6L1"/>
<evidence type="ECO:0000256" key="1">
    <source>
        <dbReference type="SAM" id="MobiDB-lite"/>
    </source>
</evidence>
<proteinExistence type="predicted"/>
<evidence type="ECO:0000313" key="2">
    <source>
        <dbReference type="EMBL" id="EJK66077.1"/>
    </source>
</evidence>
<dbReference type="Proteomes" id="UP000266841">
    <property type="component" value="Unassembled WGS sequence"/>
</dbReference>
<accession>K0T6L1</accession>
<comment type="caution">
    <text evidence="2">The sequence shown here is derived from an EMBL/GenBank/DDBJ whole genome shotgun (WGS) entry which is preliminary data.</text>
</comment>